<keyword evidence="1" id="KW-1015">Disulfide bond</keyword>
<dbReference type="PROSITE" id="PS00194">
    <property type="entry name" value="THIOREDOXIN_1"/>
    <property type="match status" value="1"/>
</dbReference>
<name>A0ABY8IUM9_9BACI</name>
<dbReference type="Proteomes" id="UP001221597">
    <property type="component" value="Chromosome"/>
</dbReference>
<reference evidence="4 5" key="1">
    <citation type="submission" date="2023-04" db="EMBL/GenBank/DDBJ databases">
        <title>Genome sequence of Halobacillus naozhouensis KACC 21980.</title>
        <authorList>
            <person name="Kim S."/>
            <person name="Heo J."/>
            <person name="Kwon S.-W."/>
        </authorList>
    </citation>
    <scope>NUCLEOTIDE SEQUENCE [LARGE SCALE GENOMIC DNA]</scope>
    <source>
        <strain evidence="4 5">KCTC 13234</strain>
    </source>
</reference>
<evidence type="ECO:0000256" key="2">
    <source>
        <dbReference type="SAM" id="MobiDB-lite"/>
    </source>
</evidence>
<evidence type="ECO:0000259" key="3">
    <source>
        <dbReference type="PROSITE" id="PS51352"/>
    </source>
</evidence>
<dbReference type="Pfam" id="PF00578">
    <property type="entry name" value="AhpC-TSA"/>
    <property type="match status" value="1"/>
</dbReference>
<organism evidence="4 5">
    <name type="scientific">Halobacillus naozhouensis</name>
    <dbReference type="NCBI Taxonomy" id="554880"/>
    <lineage>
        <taxon>Bacteria</taxon>
        <taxon>Bacillati</taxon>
        <taxon>Bacillota</taxon>
        <taxon>Bacilli</taxon>
        <taxon>Bacillales</taxon>
        <taxon>Bacillaceae</taxon>
        <taxon>Halobacillus</taxon>
    </lineage>
</organism>
<dbReference type="EMBL" id="CP121671">
    <property type="protein sequence ID" value="WFT72964.1"/>
    <property type="molecule type" value="Genomic_DNA"/>
</dbReference>
<dbReference type="InterPro" id="IPR017937">
    <property type="entry name" value="Thioredoxin_CS"/>
</dbReference>
<dbReference type="InterPro" id="IPR013766">
    <property type="entry name" value="Thioredoxin_domain"/>
</dbReference>
<dbReference type="InterPro" id="IPR000866">
    <property type="entry name" value="AhpC/TSA"/>
</dbReference>
<dbReference type="RefSeq" id="WP_283074995.1">
    <property type="nucleotide sequence ID" value="NZ_CP121671.1"/>
</dbReference>
<keyword evidence="5" id="KW-1185">Reference proteome</keyword>
<feature type="compositionally biased region" description="Acidic residues" evidence="2">
    <location>
        <begin position="26"/>
        <end position="37"/>
    </location>
</feature>
<proteinExistence type="predicted"/>
<dbReference type="PROSITE" id="PS51352">
    <property type="entry name" value="THIOREDOXIN_2"/>
    <property type="match status" value="1"/>
</dbReference>
<evidence type="ECO:0000256" key="1">
    <source>
        <dbReference type="ARBA" id="ARBA00023157"/>
    </source>
</evidence>
<feature type="domain" description="Thioredoxin" evidence="3">
    <location>
        <begin position="60"/>
        <end position="200"/>
    </location>
</feature>
<protein>
    <submittedName>
        <fullName evidence="4">TlpA disulfide reductase family protein</fullName>
    </submittedName>
</protein>
<feature type="region of interest" description="Disordered" evidence="2">
    <location>
        <begin position="26"/>
        <end position="63"/>
    </location>
</feature>
<evidence type="ECO:0000313" key="4">
    <source>
        <dbReference type="EMBL" id="WFT72964.1"/>
    </source>
</evidence>
<dbReference type="PANTHER" id="PTHR42852">
    <property type="entry name" value="THIOL:DISULFIDE INTERCHANGE PROTEIN DSBE"/>
    <property type="match status" value="1"/>
</dbReference>
<sequence>MGKQIGAGLFLVVLLGMVVFNMVTEEEKDPAEGEAEEYNVSGDPSQEGTAITPPNAPDGLEVGEKAPNFTLKTLDGETLSLSDLRGEKVMLNFWATWCPPCREEMPRMERFHQKYGDEIKIVAVNATGSESSIKKVKNYIQEGGYTFPVVLDKELKVNNDYQAIALPTTYFIGTDGVIQQPRKVGPMSYEYMVKMMNALN</sequence>
<accession>A0ABY8IUM9</accession>
<dbReference type="InterPro" id="IPR050553">
    <property type="entry name" value="Thioredoxin_ResA/DsbE_sf"/>
</dbReference>
<dbReference type="SUPFAM" id="SSF52833">
    <property type="entry name" value="Thioredoxin-like"/>
    <property type="match status" value="1"/>
</dbReference>
<dbReference type="PANTHER" id="PTHR42852:SF1">
    <property type="entry name" value="THIOREDOXIN-LIKE PROTEIN YNEN"/>
    <property type="match status" value="1"/>
</dbReference>
<dbReference type="Gene3D" id="3.40.30.10">
    <property type="entry name" value="Glutaredoxin"/>
    <property type="match status" value="1"/>
</dbReference>
<gene>
    <name evidence="4" type="ORF">P9989_11130</name>
</gene>
<dbReference type="CDD" id="cd02966">
    <property type="entry name" value="TlpA_like_family"/>
    <property type="match status" value="1"/>
</dbReference>
<evidence type="ECO:0000313" key="5">
    <source>
        <dbReference type="Proteomes" id="UP001221597"/>
    </source>
</evidence>
<dbReference type="InterPro" id="IPR036249">
    <property type="entry name" value="Thioredoxin-like_sf"/>
</dbReference>